<organism evidence="1 2">
    <name type="scientific">Roseovarius pelagicus</name>
    <dbReference type="NCBI Taxonomy" id="2980108"/>
    <lineage>
        <taxon>Bacteria</taxon>
        <taxon>Pseudomonadati</taxon>
        <taxon>Pseudomonadota</taxon>
        <taxon>Alphaproteobacteria</taxon>
        <taxon>Rhodobacterales</taxon>
        <taxon>Roseobacteraceae</taxon>
        <taxon>Roseovarius</taxon>
    </lineage>
</organism>
<evidence type="ECO:0000313" key="1">
    <source>
        <dbReference type="EMBL" id="UXX81452.1"/>
    </source>
</evidence>
<dbReference type="InterPro" id="IPR027266">
    <property type="entry name" value="TrmE/GcvT-like"/>
</dbReference>
<dbReference type="Gene3D" id="3.30.1360.120">
    <property type="entry name" value="Probable tRNA modification gtpase trme, domain 1"/>
    <property type="match status" value="1"/>
</dbReference>
<name>A0ABY6D5M7_9RHOB</name>
<dbReference type="SUPFAM" id="SSF103025">
    <property type="entry name" value="Folate-binding domain"/>
    <property type="match status" value="1"/>
</dbReference>
<dbReference type="RefSeq" id="WP_263046652.1">
    <property type="nucleotide sequence ID" value="NZ_CP106737.1"/>
</dbReference>
<protein>
    <recommendedName>
        <fullName evidence="3">Sarcosine oxidase subunit gamma</fullName>
    </recommendedName>
</protein>
<accession>A0ABY6D5M7</accession>
<dbReference type="Gene3D" id="3.30.70.1520">
    <property type="entry name" value="Heterotetrameric sarcosine oxidase"/>
    <property type="match status" value="1"/>
</dbReference>
<evidence type="ECO:0008006" key="3">
    <source>
        <dbReference type="Google" id="ProtNLM"/>
    </source>
</evidence>
<reference evidence="1" key="1">
    <citation type="submission" date="2022-10" db="EMBL/GenBank/DDBJ databases">
        <title>Roseovarius pelagicus sp. nov., isolated from Arctic seawater.</title>
        <authorList>
            <person name="Hong Y.W."/>
            <person name="Hwang C.Y."/>
        </authorList>
    </citation>
    <scope>NUCLEOTIDE SEQUENCE</scope>
    <source>
        <strain evidence="1">HL-MP18</strain>
        <plasmid evidence="1">unnamed2</plasmid>
    </source>
</reference>
<dbReference type="Proteomes" id="UP001064087">
    <property type="component" value="Plasmid unnamed2"/>
</dbReference>
<keyword evidence="2" id="KW-1185">Reference proteome</keyword>
<evidence type="ECO:0000313" key="2">
    <source>
        <dbReference type="Proteomes" id="UP001064087"/>
    </source>
</evidence>
<dbReference type="EMBL" id="CP106737">
    <property type="protein sequence ID" value="UXX81452.1"/>
    <property type="molecule type" value="Genomic_DNA"/>
</dbReference>
<gene>
    <name evidence="1" type="ORF">N7U68_00915</name>
</gene>
<geneLocation type="plasmid" evidence="1 2">
    <name>unnamed2</name>
</geneLocation>
<proteinExistence type="predicted"/>
<keyword evidence="1" id="KW-0614">Plasmid</keyword>
<sequence>MADQVTALRAYHDLGEEAAGSGRPGPARVSLREVLGFALTQFACWPDTLIEAGALAARAAGCEAAPGPGQVATGARGRLLRVEPLKWWLIREAGCAPIADMPAELGAALELSSARTWVRVEGAEASRLLNHFLPLDLRPDAFPPDRVASTAFHHVGITLWRSGGAFELALPRSFAASLWELLVDSARQYGLVTGEAAYALADGGEK</sequence>